<evidence type="ECO:0000313" key="4">
    <source>
        <dbReference type="Proteomes" id="UP000483035"/>
    </source>
</evidence>
<dbReference type="InterPro" id="IPR001509">
    <property type="entry name" value="Epimerase_deHydtase"/>
</dbReference>
<name>A0A6L9UCU3_9HYPH</name>
<evidence type="ECO:0000256" key="1">
    <source>
        <dbReference type="ARBA" id="ARBA00007637"/>
    </source>
</evidence>
<dbReference type="Proteomes" id="UP000483035">
    <property type="component" value="Unassembled WGS sequence"/>
</dbReference>
<dbReference type="EMBL" id="WUEY01000016">
    <property type="protein sequence ID" value="NEI73149.1"/>
    <property type="molecule type" value="Genomic_DNA"/>
</dbReference>
<dbReference type="InterPro" id="IPR051225">
    <property type="entry name" value="NAD(P)_epim/dehydratase"/>
</dbReference>
<dbReference type="PANTHER" id="PTHR42687">
    <property type="entry name" value="L-THREONINE 3-DEHYDROGENASE"/>
    <property type="match status" value="1"/>
</dbReference>
<sequence>MAILVTGANGYVGSSLIRQLLGRTSDPVVALDIVPEPTRLSGLHDRLTYIQADVGDLSVMLSTIMKHRIKEIYHLGAMLSSMSETQHWKSYETNVGGTMQLFELASSCGLKKLFFASSRGTFGRTPDRVIGDNSQQIPTHFYGWGKLYCEGVGRWYRDNKGLDFRCLRYPTVVGSGIRTAGHWAPAMIEDAISGNDHQSVYGNAGSVGFFLHVDDAARATLDLMEAPAGLVKSCVYNVSGLREPTTAAMLAQRLRERFPNIDIALAGQRDSTHEVAYDEFRDEGARAEWGWMPQFGTLDAIVDKFQADAS</sequence>
<dbReference type="InterPro" id="IPR036291">
    <property type="entry name" value="NAD(P)-bd_dom_sf"/>
</dbReference>
<dbReference type="SUPFAM" id="SSF51735">
    <property type="entry name" value="NAD(P)-binding Rossmann-fold domains"/>
    <property type="match status" value="1"/>
</dbReference>
<comment type="caution">
    <text evidence="3">The sequence shown here is derived from an EMBL/GenBank/DDBJ whole genome shotgun (WGS) entry which is preliminary data.</text>
</comment>
<evidence type="ECO:0000313" key="3">
    <source>
        <dbReference type="EMBL" id="NEI73149.1"/>
    </source>
</evidence>
<dbReference type="RefSeq" id="WP_163991211.1">
    <property type="nucleotide sequence ID" value="NZ_WUEY01000016.1"/>
</dbReference>
<evidence type="ECO:0000259" key="2">
    <source>
        <dbReference type="Pfam" id="PF01370"/>
    </source>
</evidence>
<dbReference type="GO" id="GO:0006567">
    <property type="term" value="P:L-threonine catabolic process"/>
    <property type="evidence" value="ECO:0007669"/>
    <property type="project" value="TreeGrafter"/>
</dbReference>
<reference evidence="3 4" key="1">
    <citation type="submission" date="2019-12" db="EMBL/GenBank/DDBJ databases">
        <title>Rhizobium genotypes associated with high levels of biological nitrogen fixation by grain legumes in a temperate-maritime cropping system.</title>
        <authorList>
            <person name="Maluk M."/>
            <person name="Francesc Ferrando Molina F."/>
            <person name="Lopez Del Egido L."/>
            <person name="Lafos M."/>
            <person name="Langarica-Fuentes A."/>
            <person name="Gebre Yohannes G."/>
            <person name="Young M.W."/>
            <person name="Martin P."/>
            <person name="Gantlett R."/>
            <person name="Kenicer G."/>
            <person name="Hawes C."/>
            <person name="Begg G.S."/>
            <person name="Quilliam R.S."/>
            <person name="Squire G.R."/>
            <person name="Poole P.S."/>
            <person name="Young P.W."/>
            <person name="Iannetta P.M."/>
            <person name="James E.K."/>
        </authorList>
    </citation>
    <scope>NUCLEOTIDE SEQUENCE [LARGE SCALE GENOMIC DNA]</scope>
    <source>
        <strain evidence="3 4">JHI1118</strain>
    </source>
</reference>
<proteinExistence type="inferred from homology"/>
<feature type="domain" description="NAD-dependent epimerase/dehydratase" evidence="2">
    <location>
        <begin position="3"/>
        <end position="238"/>
    </location>
</feature>
<protein>
    <submittedName>
        <fullName evidence="3">NAD-dependent epimerase/dehydratase family protein</fullName>
    </submittedName>
</protein>
<dbReference type="AlphaFoldDB" id="A0A6L9UCU3"/>
<dbReference type="Gene3D" id="3.40.50.720">
    <property type="entry name" value="NAD(P)-binding Rossmann-like Domain"/>
    <property type="match status" value="1"/>
</dbReference>
<comment type="similarity">
    <text evidence="1">Belongs to the NAD(P)-dependent epimerase/dehydratase family.</text>
</comment>
<dbReference type="PANTHER" id="PTHR42687:SF1">
    <property type="entry name" value="L-THREONINE 3-DEHYDROGENASE, MITOCHONDRIAL"/>
    <property type="match status" value="1"/>
</dbReference>
<gene>
    <name evidence="3" type="ORF">GR212_26655</name>
</gene>
<dbReference type="GO" id="GO:0008743">
    <property type="term" value="F:L-threonine 3-dehydrogenase activity"/>
    <property type="evidence" value="ECO:0007669"/>
    <property type="project" value="TreeGrafter"/>
</dbReference>
<accession>A0A6L9UCU3</accession>
<organism evidence="3 4">
    <name type="scientific">Rhizobium lusitanum</name>
    <dbReference type="NCBI Taxonomy" id="293958"/>
    <lineage>
        <taxon>Bacteria</taxon>
        <taxon>Pseudomonadati</taxon>
        <taxon>Pseudomonadota</taxon>
        <taxon>Alphaproteobacteria</taxon>
        <taxon>Hyphomicrobiales</taxon>
        <taxon>Rhizobiaceae</taxon>
        <taxon>Rhizobium/Agrobacterium group</taxon>
        <taxon>Rhizobium</taxon>
    </lineage>
</organism>
<dbReference type="Pfam" id="PF01370">
    <property type="entry name" value="Epimerase"/>
    <property type="match status" value="1"/>
</dbReference>